<evidence type="ECO:0000256" key="1">
    <source>
        <dbReference type="SAM" id="MobiDB-lite"/>
    </source>
</evidence>
<evidence type="ECO:0000313" key="3">
    <source>
        <dbReference type="Proteomes" id="UP000245647"/>
    </source>
</evidence>
<keyword evidence="3" id="KW-1185">Reference proteome</keyword>
<accession>A0A2U2PKI3</accession>
<dbReference type="Proteomes" id="UP000245647">
    <property type="component" value="Unassembled WGS sequence"/>
</dbReference>
<dbReference type="EMBL" id="QEAS01000002">
    <property type="protein sequence ID" value="PWG81927.1"/>
    <property type="molecule type" value="Genomic_DNA"/>
</dbReference>
<organism evidence="2 3">
    <name type="scientific">Pararcticibacter amylolyticus</name>
    <dbReference type="NCBI Taxonomy" id="2173175"/>
    <lineage>
        <taxon>Bacteria</taxon>
        <taxon>Pseudomonadati</taxon>
        <taxon>Bacteroidota</taxon>
        <taxon>Sphingobacteriia</taxon>
        <taxon>Sphingobacteriales</taxon>
        <taxon>Sphingobacteriaceae</taxon>
        <taxon>Pararcticibacter</taxon>
    </lineage>
</organism>
<feature type="region of interest" description="Disordered" evidence="1">
    <location>
        <begin position="49"/>
        <end position="68"/>
    </location>
</feature>
<name>A0A2U2PKI3_9SPHI</name>
<reference evidence="2 3" key="1">
    <citation type="submission" date="2018-04" db="EMBL/GenBank/DDBJ databases">
        <title>Pedobacter chongqingensis sp. nov., isolated from a rottenly hemp rope.</title>
        <authorList>
            <person name="Cai Y."/>
        </authorList>
    </citation>
    <scope>NUCLEOTIDE SEQUENCE [LARGE SCALE GENOMIC DNA]</scope>
    <source>
        <strain evidence="2 3">FJ4-8</strain>
    </source>
</reference>
<sequence length="68" mass="7446">MGKAPGKGLPFPHAGRLVCLWFGNASYLACLFTQISTSWLRDSSGICPVNQGEIPDGSRRKQRADPKR</sequence>
<feature type="compositionally biased region" description="Basic and acidic residues" evidence="1">
    <location>
        <begin position="56"/>
        <end position="68"/>
    </location>
</feature>
<proteinExistence type="predicted"/>
<dbReference type="AlphaFoldDB" id="A0A2U2PKI3"/>
<protein>
    <submittedName>
        <fullName evidence="2">Uncharacterized protein</fullName>
    </submittedName>
</protein>
<comment type="caution">
    <text evidence="2">The sequence shown here is derived from an EMBL/GenBank/DDBJ whole genome shotgun (WGS) entry which is preliminary data.</text>
</comment>
<evidence type="ECO:0000313" key="2">
    <source>
        <dbReference type="EMBL" id="PWG81927.1"/>
    </source>
</evidence>
<gene>
    <name evidence="2" type="ORF">DDR33_02525</name>
</gene>